<accession>A0AAF0TG61</accession>
<evidence type="ECO:0000313" key="1">
    <source>
        <dbReference type="EMBL" id="WMV19252.1"/>
    </source>
</evidence>
<proteinExistence type="predicted"/>
<keyword evidence="2" id="KW-1185">Reference proteome</keyword>
<gene>
    <name evidence="1" type="ORF">MTR67_012637</name>
</gene>
<name>A0AAF0TG61_SOLVR</name>
<dbReference type="Proteomes" id="UP001234989">
    <property type="component" value="Chromosome 3"/>
</dbReference>
<reference evidence="1" key="1">
    <citation type="submission" date="2023-08" db="EMBL/GenBank/DDBJ databases">
        <title>A de novo genome assembly of Solanum verrucosum Schlechtendal, a Mexican diploid species geographically isolated from the other diploid A-genome species in potato relatives.</title>
        <authorList>
            <person name="Hosaka K."/>
        </authorList>
    </citation>
    <scope>NUCLEOTIDE SEQUENCE</scope>
    <source>
        <tissue evidence="1">Young leaves</tissue>
    </source>
</reference>
<evidence type="ECO:0000313" key="2">
    <source>
        <dbReference type="Proteomes" id="UP001234989"/>
    </source>
</evidence>
<dbReference type="EMBL" id="CP133614">
    <property type="protein sequence ID" value="WMV19252.1"/>
    <property type="molecule type" value="Genomic_DNA"/>
</dbReference>
<protein>
    <submittedName>
        <fullName evidence="1">Uncharacterized protein</fullName>
    </submittedName>
</protein>
<sequence length="10" mass="1257">MVLECWSHPR</sequence>
<organism evidence="1 2">
    <name type="scientific">Solanum verrucosum</name>
    <dbReference type="NCBI Taxonomy" id="315347"/>
    <lineage>
        <taxon>Eukaryota</taxon>
        <taxon>Viridiplantae</taxon>
        <taxon>Streptophyta</taxon>
        <taxon>Embryophyta</taxon>
        <taxon>Tracheophyta</taxon>
        <taxon>Spermatophyta</taxon>
        <taxon>Magnoliopsida</taxon>
        <taxon>eudicotyledons</taxon>
        <taxon>Gunneridae</taxon>
        <taxon>Pentapetalae</taxon>
        <taxon>asterids</taxon>
        <taxon>lamiids</taxon>
        <taxon>Solanales</taxon>
        <taxon>Solanaceae</taxon>
        <taxon>Solanoideae</taxon>
        <taxon>Solaneae</taxon>
        <taxon>Solanum</taxon>
    </lineage>
</organism>